<accession>A0A4U5P4H0</accession>
<protein>
    <submittedName>
        <fullName evidence="1">Uncharacterized protein</fullName>
    </submittedName>
</protein>
<sequence length="244" mass="26230">MVEVVDCSSARDAWLALEASFSHSSKTREIQLKDELQLMQRDYKIFSTSILSQFPMPSFANLIPQALSHELFSRSLHGDLSSLSAFVAHRGSSFSDVSGRPKSAISSSVSGNFSRSSVVTCGTDYITFDDSFDPSLSSDTSTSSVIPAHRLASTSCVPCADSHIPSPPSEDFLPPSSSVPSSSVIALDIIPPASSSSRPSPTINHPMVTRARMIINLFGQSIRTVECVPANPQVNSQQSATFWL</sequence>
<organism evidence="1">
    <name type="scientific">Populus alba</name>
    <name type="common">White poplar</name>
    <dbReference type="NCBI Taxonomy" id="43335"/>
    <lineage>
        <taxon>Eukaryota</taxon>
        <taxon>Viridiplantae</taxon>
        <taxon>Streptophyta</taxon>
        <taxon>Embryophyta</taxon>
        <taxon>Tracheophyta</taxon>
        <taxon>Spermatophyta</taxon>
        <taxon>Magnoliopsida</taxon>
        <taxon>eudicotyledons</taxon>
        <taxon>Gunneridae</taxon>
        <taxon>Pentapetalae</taxon>
        <taxon>rosids</taxon>
        <taxon>fabids</taxon>
        <taxon>Malpighiales</taxon>
        <taxon>Salicaceae</taxon>
        <taxon>Saliceae</taxon>
        <taxon>Populus</taxon>
    </lineage>
</organism>
<proteinExistence type="predicted"/>
<gene>
    <name evidence="1" type="ORF">D5086_0000225630</name>
</gene>
<comment type="caution">
    <text evidence="1">The sequence shown here is derived from an EMBL/GenBank/DDBJ whole genome shotgun (WGS) entry which is preliminary data.</text>
</comment>
<dbReference type="AlphaFoldDB" id="A0A4U5P4H0"/>
<reference evidence="1" key="1">
    <citation type="submission" date="2018-10" db="EMBL/GenBank/DDBJ databases">
        <title>Population genomic analysis revealed the cold adaptation of white poplar.</title>
        <authorList>
            <person name="Liu Y.-J."/>
        </authorList>
    </citation>
    <scope>NUCLEOTIDE SEQUENCE [LARGE SCALE GENOMIC DNA]</scope>
    <source>
        <strain evidence="1">PAL-ZL1</strain>
    </source>
</reference>
<evidence type="ECO:0000313" key="1">
    <source>
        <dbReference type="EMBL" id="TKR91207.1"/>
    </source>
</evidence>
<name>A0A4U5P4H0_POPAL</name>
<dbReference type="EMBL" id="RCHU01000796">
    <property type="protein sequence ID" value="TKR91207.1"/>
    <property type="molecule type" value="Genomic_DNA"/>
</dbReference>